<dbReference type="PROSITE" id="PS51257">
    <property type="entry name" value="PROKAR_LIPOPROTEIN"/>
    <property type="match status" value="1"/>
</dbReference>
<dbReference type="Gene3D" id="3.20.20.80">
    <property type="entry name" value="Glycosidases"/>
    <property type="match status" value="1"/>
</dbReference>
<dbReference type="Proteomes" id="UP000242642">
    <property type="component" value="Unassembled WGS sequence"/>
</dbReference>
<dbReference type="InterPro" id="IPR017853">
    <property type="entry name" value="GH"/>
</dbReference>
<name>A0A1I0AVR3_9GAMM</name>
<dbReference type="InterPro" id="IPR003790">
    <property type="entry name" value="GHL10"/>
</dbReference>
<evidence type="ECO:0000313" key="5">
    <source>
        <dbReference type="Proteomes" id="UP000242642"/>
    </source>
</evidence>
<feature type="compositionally biased region" description="Pro residues" evidence="2">
    <location>
        <begin position="33"/>
        <end position="42"/>
    </location>
</feature>
<evidence type="ECO:0000256" key="2">
    <source>
        <dbReference type="SAM" id="MobiDB-lite"/>
    </source>
</evidence>
<evidence type="ECO:0000259" key="3">
    <source>
        <dbReference type="Pfam" id="PF02638"/>
    </source>
</evidence>
<dbReference type="InterPro" id="IPR052177">
    <property type="entry name" value="Divisome_Glycosyl_Hydrolase"/>
</dbReference>
<dbReference type="EMBL" id="FOHV01000006">
    <property type="protein sequence ID" value="SES98505.1"/>
    <property type="molecule type" value="Genomic_DNA"/>
</dbReference>
<gene>
    <name evidence="4" type="ORF">SAMN02583745_01086</name>
</gene>
<protein>
    <submittedName>
        <fullName evidence="4">Glycosyl hydrolase-like 10</fullName>
    </submittedName>
</protein>
<dbReference type="PANTHER" id="PTHR43405">
    <property type="entry name" value="GLYCOSYL HYDROLASE DIGH"/>
    <property type="match status" value="1"/>
</dbReference>
<dbReference type="PANTHER" id="PTHR43405:SF1">
    <property type="entry name" value="GLYCOSYL HYDROLASE DIGH"/>
    <property type="match status" value="1"/>
</dbReference>
<proteinExistence type="predicted"/>
<accession>A0A1I0AVR3</accession>
<dbReference type="Pfam" id="PF02638">
    <property type="entry name" value="GHL10"/>
    <property type="match status" value="1"/>
</dbReference>
<dbReference type="STRING" id="1123402.SAMN02583745_01086"/>
<dbReference type="GO" id="GO:0016787">
    <property type="term" value="F:hydrolase activity"/>
    <property type="evidence" value="ECO:0007669"/>
    <property type="project" value="UniProtKB-KW"/>
</dbReference>
<sequence>MKRNNILKLSTITLALSLILTGCDSGGGSDSAPPAPPKPPTLPELSTTMCRLPTNENGKNTDFIALDPLASLAELKAFNSVSNQQDGAGVTLFNSLHFPTETNSTIEIPTEYKASKHQFRGSYVSTHFNLDIKPSTSSADFKSKFTKILNEAEALKMNAIVFQVRPNADAWYKSEINPWAATLSQKGTGPGRQGVSELGGFDPLEYMLEQTHNKGMEYHAWINPFRAASSITQNFDNKTLIIEDLIASGKLSEDNFLVDNVDKTYINLTTGTSTTGILAYDPSNQDVQAHIIDTVKELLKYDIDAIHFDDYFYLGNTTASDYMNQFDYQTFLTSGNSDSFANFEQWRRDNITEFITKVQTTIKDHNDSHGTSVQFGIAPSGNWGNTPAQEDGARTRASISYAGTIYADTKKWLSEGLIDYLAPQIYWPFAHPSAPYGEIATWWNGVAEDKNPSSNTQLYIAHEITRLAPYTPEGTDSADTLTVKQAWANPMEIANQLRYNQILPQIEGGIFWRHDYTNGSKNSVVSSSMGTLKNQYWNAYAIPPEKPWLDQNNAVPNSPIEATFIINNINATSFTEFQWKDDNNEDARYFVIYKGMGEPENIFKNPNNIIAKVPVTAEKKNGFYTFEDNSPLTPQSTYLISTVDRASRESEATEVLISKTIIEQKQLICE</sequence>
<feature type="region of interest" description="Disordered" evidence="2">
    <location>
        <begin position="26"/>
        <end position="46"/>
    </location>
</feature>
<keyword evidence="1" id="KW-0732">Signal</keyword>
<organism evidence="4 5">
    <name type="scientific">Thorsellia anophelis DSM 18579</name>
    <dbReference type="NCBI Taxonomy" id="1123402"/>
    <lineage>
        <taxon>Bacteria</taxon>
        <taxon>Pseudomonadati</taxon>
        <taxon>Pseudomonadota</taxon>
        <taxon>Gammaproteobacteria</taxon>
        <taxon>Enterobacterales</taxon>
        <taxon>Thorselliaceae</taxon>
        <taxon>Thorsellia</taxon>
    </lineage>
</organism>
<dbReference type="OrthoDB" id="9773203at2"/>
<evidence type="ECO:0000313" key="4">
    <source>
        <dbReference type="EMBL" id="SES98505.1"/>
    </source>
</evidence>
<dbReference type="AlphaFoldDB" id="A0A1I0AVR3"/>
<evidence type="ECO:0000256" key="1">
    <source>
        <dbReference type="ARBA" id="ARBA00022729"/>
    </source>
</evidence>
<dbReference type="SUPFAM" id="SSF51445">
    <property type="entry name" value="(Trans)glycosidases"/>
    <property type="match status" value="1"/>
</dbReference>
<keyword evidence="5" id="KW-1185">Reference proteome</keyword>
<dbReference type="RefSeq" id="WP_093318406.1">
    <property type="nucleotide sequence ID" value="NZ_FOHV01000006.1"/>
</dbReference>
<keyword evidence="4" id="KW-0378">Hydrolase</keyword>
<feature type="domain" description="Glycosyl hydrolase-like 10" evidence="3">
    <location>
        <begin position="133"/>
        <end position="447"/>
    </location>
</feature>
<reference evidence="5" key="1">
    <citation type="submission" date="2016-10" db="EMBL/GenBank/DDBJ databases">
        <authorList>
            <person name="Varghese N."/>
            <person name="Submissions S."/>
        </authorList>
    </citation>
    <scope>NUCLEOTIDE SEQUENCE [LARGE SCALE GENOMIC DNA]</scope>
    <source>
        <strain evidence="5">DSM 18579</strain>
    </source>
</reference>